<evidence type="ECO:0000256" key="1">
    <source>
        <dbReference type="SAM" id="MobiDB-lite"/>
    </source>
</evidence>
<keyword evidence="2" id="KW-0472">Membrane</keyword>
<name>A0ABS7FQB1_9ACTN</name>
<comment type="caution">
    <text evidence="4">The sequence shown here is derived from an EMBL/GenBank/DDBJ whole genome shotgun (WGS) entry which is preliminary data.</text>
</comment>
<feature type="region of interest" description="Disordered" evidence="1">
    <location>
        <begin position="1"/>
        <end position="36"/>
    </location>
</feature>
<feature type="domain" description="DUF3152" evidence="3">
    <location>
        <begin position="124"/>
        <end position="291"/>
    </location>
</feature>
<proteinExistence type="predicted"/>
<keyword evidence="2" id="KW-0812">Transmembrane</keyword>
<reference evidence="4 5" key="1">
    <citation type="submission" date="2021-07" db="EMBL/GenBank/DDBJ databases">
        <title>Actinomadura sp. PM05-2 isolated from lichen.</title>
        <authorList>
            <person name="Somphong A."/>
            <person name="Phongsopitanun W."/>
            <person name="Tanasupawat S."/>
            <person name="Peongsungnone V."/>
        </authorList>
    </citation>
    <scope>NUCLEOTIDE SEQUENCE [LARGE SCALE GENOMIC DNA]</scope>
    <source>
        <strain evidence="4 5">PM05-2</strain>
    </source>
</reference>
<feature type="compositionally biased region" description="Low complexity" evidence="1">
    <location>
        <begin position="74"/>
        <end position="113"/>
    </location>
</feature>
<sequence>MRSDSPLPITDRSVVHDLKEPVPAVPPRGSRVRGRRGRVVVLSAVAGAAVLAAGAGAVALLPGDEPDRAGSGAGAPAASAGGSSQAPAAPSRSATPSPSSPSSSSSSPSASGPVVNGRVQPPRVRSPQAASGRYAMVRGSAAPPRGSRGPLVRYAVEVERGLPFKGADFAAQVQRVLNDPRSWGHGGRMRFQRVSSGPVRFKVALSSPALTDRMCAPLITGGELSCRSGLRSVINARRWGLGAATYGRDLVTYREYVINHEVGHALGHGHLQCPGRGRLAPTMVQQTKSLQGCRPNPWPFPGG</sequence>
<evidence type="ECO:0000259" key="3">
    <source>
        <dbReference type="Pfam" id="PF11350"/>
    </source>
</evidence>
<dbReference type="SUPFAM" id="SSF55486">
    <property type="entry name" value="Metalloproteases ('zincins'), catalytic domain"/>
    <property type="match status" value="1"/>
</dbReference>
<protein>
    <submittedName>
        <fullName evidence="4">DUF3152 domain-containing protein</fullName>
    </submittedName>
</protein>
<dbReference type="Proteomes" id="UP000774570">
    <property type="component" value="Unassembled WGS sequence"/>
</dbReference>
<dbReference type="InterPro" id="IPR022603">
    <property type="entry name" value="DUF3152"/>
</dbReference>
<evidence type="ECO:0000313" key="4">
    <source>
        <dbReference type="EMBL" id="MBW8482551.1"/>
    </source>
</evidence>
<feature type="region of interest" description="Disordered" evidence="1">
    <location>
        <begin position="67"/>
        <end position="149"/>
    </location>
</feature>
<keyword evidence="5" id="KW-1185">Reference proteome</keyword>
<feature type="transmembrane region" description="Helical" evidence="2">
    <location>
        <begin position="39"/>
        <end position="61"/>
    </location>
</feature>
<keyword evidence="2" id="KW-1133">Transmembrane helix</keyword>
<dbReference type="Pfam" id="PF11350">
    <property type="entry name" value="DUF3152"/>
    <property type="match status" value="1"/>
</dbReference>
<evidence type="ECO:0000313" key="5">
    <source>
        <dbReference type="Proteomes" id="UP000774570"/>
    </source>
</evidence>
<accession>A0ABS7FQB1</accession>
<evidence type="ECO:0000256" key="2">
    <source>
        <dbReference type="SAM" id="Phobius"/>
    </source>
</evidence>
<organism evidence="4 5">
    <name type="scientific">Actinomadura parmotrematis</name>
    <dbReference type="NCBI Taxonomy" id="2864039"/>
    <lineage>
        <taxon>Bacteria</taxon>
        <taxon>Bacillati</taxon>
        <taxon>Actinomycetota</taxon>
        <taxon>Actinomycetes</taxon>
        <taxon>Streptosporangiales</taxon>
        <taxon>Thermomonosporaceae</taxon>
        <taxon>Actinomadura</taxon>
    </lineage>
</organism>
<gene>
    <name evidence="4" type="ORF">K1Y72_09260</name>
</gene>
<dbReference type="EMBL" id="JAIBOA010000005">
    <property type="protein sequence ID" value="MBW8482551.1"/>
    <property type="molecule type" value="Genomic_DNA"/>
</dbReference>